<evidence type="ECO:0000313" key="4">
    <source>
        <dbReference type="Proteomes" id="UP000606786"/>
    </source>
</evidence>
<sequence length="368" mass="42921">MSWVYRNTCHSNGFEIIMEVLYQLLLGFANKRILKRDVVPTIYKVQVEKQKITEEQRSDRVRRRENTKIASEAPTSHEGFSKRRLLKNGAVPTLYKDNVEQEIDEATKLENKRIVDELLKQYDADLTKAEELKETTIDISENMDEDIEDFLKNEHTLIENQESQNPLHVSYTQNSGEVSDTEQKLIELKRANDALQKENSQHRIELAAAKRILIGEQRRHRYAVQALSKRLTIVETQKKNYEKKLESIFSKSQIEMIKNGNSVSWSTSDIEAYKVIYTTNSTIYKFLLEKGFPLPSIRLIESSSPSPEISSKIIKRVQEQEQDQNQNELQQQDADLYEEEQQQQSPSSLQSLMDHSYSEEIEFEILNE</sequence>
<feature type="compositionally biased region" description="Low complexity" evidence="2">
    <location>
        <begin position="342"/>
        <end position="352"/>
    </location>
</feature>
<gene>
    <name evidence="3" type="ORF">CCAP1982_LOCUS13085</name>
</gene>
<evidence type="ECO:0000313" key="3">
    <source>
        <dbReference type="EMBL" id="CAD7004691.1"/>
    </source>
</evidence>
<organism evidence="3 4">
    <name type="scientific">Ceratitis capitata</name>
    <name type="common">Mediterranean fruit fly</name>
    <name type="synonym">Tephritis capitata</name>
    <dbReference type="NCBI Taxonomy" id="7213"/>
    <lineage>
        <taxon>Eukaryota</taxon>
        <taxon>Metazoa</taxon>
        <taxon>Ecdysozoa</taxon>
        <taxon>Arthropoda</taxon>
        <taxon>Hexapoda</taxon>
        <taxon>Insecta</taxon>
        <taxon>Pterygota</taxon>
        <taxon>Neoptera</taxon>
        <taxon>Endopterygota</taxon>
        <taxon>Diptera</taxon>
        <taxon>Brachycera</taxon>
        <taxon>Muscomorpha</taxon>
        <taxon>Tephritoidea</taxon>
        <taxon>Tephritidae</taxon>
        <taxon>Ceratitis</taxon>
        <taxon>Ceratitis</taxon>
    </lineage>
</organism>
<accession>A0A811V1E4</accession>
<comment type="caution">
    <text evidence="3">The sequence shown here is derived from an EMBL/GenBank/DDBJ whole genome shotgun (WGS) entry which is preliminary data.</text>
</comment>
<feature type="region of interest" description="Disordered" evidence="2">
    <location>
        <begin position="317"/>
        <end position="355"/>
    </location>
</feature>
<proteinExistence type="predicted"/>
<name>A0A811V1E4_CERCA</name>
<keyword evidence="4" id="KW-1185">Reference proteome</keyword>
<protein>
    <submittedName>
        <fullName evidence="3">(Mediterranean fruit fly) hypothetical protein</fullName>
    </submittedName>
</protein>
<dbReference type="EMBL" id="CAJHJT010000034">
    <property type="protein sequence ID" value="CAD7004691.1"/>
    <property type="molecule type" value="Genomic_DNA"/>
</dbReference>
<feature type="region of interest" description="Disordered" evidence="2">
    <location>
        <begin position="54"/>
        <end position="80"/>
    </location>
</feature>
<dbReference type="AlphaFoldDB" id="A0A811V1E4"/>
<evidence type="ECO:0000256" key="2">
    <source>
        <dbReference type="SAM" id="MobiDB-lite"/>
    </source>
</evidence>
<evidence type="ECO:0000256" key="1">
    <source>
        <dbReference type="SAM" id="Coils"/>
    </source>
</evidence>
<feature type="compositionally biased region" description="Basic and acidic residues" evidence="2">
    <location>
        <begin position="54"/>
        <end position="67"/>
    </location>
</feature>
<dbReference type="Proteomes" id="UP000606786">
    <property type="component" value="Unassembled WGS sequence"/>
</dbReference>
<reference evidence="3" key="1">
    <citation type="submission" date="2020-11" db="EMBL/GenBank/DDBJ databases">
        <authorList>
            <person name="Whitehead M."/>
        </authorList>
    </citation>
    <scope>NUCLEOTIDE SEQUENCE</scope>
    <source>
        <strain evidence="3">EGII</strain>
    </source>
</reference>
<dbReference type="OrthoDB" id="4327074at2759"/>
<feature type="coiled-coil region" evidence="1">
    <location>
        <begin position="178"/>
        <end position="244"/>
    </location>
</feature>
<feature type="compositionally biased region" description="Low complexity" evidence="2">
    <location>
        <begin position="323"/>
        <end position="334"/>
    </location>
</feature>
<keyword evidence="1" id="KW-0175">Coiled coil</keyword>